<comment type="caution">
    <text evidence="1">The sequence shown here is derived from an EMBL/GenBank/DDBJ whole genome shotgun (WGS) entry which is preliminary data.</text>
</comment>
<evidence type="ECO:0000313" key="1">
    <source>
        <dbReference type="EMBL" id="KAJ9105063.1"/>
    </source>
</evidence>
<proteinExistence type="predicted"/>
<gene>
    <name evidence="1" type="ORF">QFC19_003695</name>
</gene>
<evidence type="ECO:0000313" key="2">
    <source>
        <dbReference type="Proteomes" id="UP001241377"/>
    </source>
</evidence>
<protein>
    <submittedName>
        <fullName evidence="1">Uncharacterized protein</fullName>
    </submittedName>
</protein>
<organism evidence="1 2">
    <name type="scientific">Naganishia cerealis</name>
    <dbReference type="NCBI Taxonomy" id="610337"/>
    <lineage>
        <taxon>Eukaryota</taxon>
        <taxon>Fungi</taxon>
        <taxon>Dikarya</taxon>
        <taxon>Basidiomycota</taxon>
        <taxon>Agaricomycotina</taxon>
        <taxon>Tremellomycetes</taxon>
        <taxon>Filobasidiales</taxon>
        <taxon>Filobasidiaceae</taxon>
        <taxon>Naganishia</taxon>
    </lineage>
</organism>
<keyword evidence="2" id="KW-1185">Reference proteome</keyword>
<accession>A0ACC2W100</accession>
<name>A0ACC2W100_9TREE</name>
<reference evidence="1" key="1">
    <citation type="submission" date="2023-04" db="EMBL/GenBank/DDBJ databases">
        <title>Draft Genome sequencing of Naganishia species isolated from polar environments using Oxford Nanopore Technology.</title>
        <authorList>
            <person name="Leo P."/>
            <person name="Venkateswaran K."/>
        </authorList>
    </citation>
    <scope>NUCLEOTIDE SEQUENCE</scope>
    <source>
        <strain evidence="1">MNA-CCFEE 5261</strain>
    </source>
</reference>
<sequence length="298" mass="33123">MLALLDLFRPKAMSPNTLLPFLKGADYYAMIAAFGDCLALGGKEELRAKCLRWFRREKGLVNEAEVWNFARDMLLFQGAEGSSGGGNAEMDLRAGRSANRQRQSEAFLPTLPFATKSTLNSPKADTIPRGPTIAISPSKLTRNVEHVPVFGKTDVHGYIEEYLVAQENLMEEDDQDTQVQKSREMRSERSAKSVLAERGRDNRRSEENRKTDLSDNEPQRKRYIVYPAPANLGGIVKHAMGDPTNPKPDIQTPVSMGDGVHRHSSGVILTSRSARSSSRILLGPKINTNRAKSKDNIR</sequence>
<dbReference type="Proteomes" id="UP001241377">
    <property type="component" value="Unassembled WGS sequence"/>
</dbReference>
<dbReference type="EMBL" id="JASBWR010000036">
    <property type="protein sequence ID" value="KAJ9105063.1"/>
    <property type="molecule type" value="Genomic_DNA"/>
</dbReference>